<feature type="region of interest" description="Disordered" evidence="9">
    <location>
        <begin position="1"/>
        <end position="69"/>
    </location>
</feature>
<feature type="compositionally biased region" description="Basic residues" evidence="9">
    <location>
        <begin position="42"/>
        <end position="51"/>
    </location>
</feature>
<dbReference type="Gene3D" id="3.40.50.300">
    <property type="entry name" value="P-loop containing nucleotide triphosphate hydrolases"/>
    <property type="match status" value="2"/>
</dbReference>
<evidence type="ECO:0000256" key="2">
    <source>
        <dbReference type="ARBA" id="ARBA00022741"/>
    </source>
</evidence>
<evidence type="ECO:0000259" key="10">
    <source>
        <dbReference type="PROSITE" id="PS51192"/>
    </source>
</evidence>
<evidence type="ECO:0000256" key="6">
    <source>
        <dbReference type="ARBA" id="ARBA00022884"/>
    </source>
</evidence>
<dbReference type="GO" id="GO:0016787">
    <property type="term" value="F:hydrolase activity"/>
    <property type="evidence" value="ECO:0007669"/>
    <property type="project" value="UniProtKB-KW"/>
</dbReference>
<keyword evidence="14" id="KW-1185">Reference proteome</keyword>
<gene>
    <name evidence="7 13" type="primary">rhlB</name>
    <name evidence="13" type="ORF">ACFFLH_04450</name>
</gene>
<keyword evidence="1 7" id="KW-0963">Cytoplasm</keyword>
<evidence type="ECO:0000256" key="3">
    <source>
        <dbReference type="ARBA" id="ARBA00022801"/>
    </source>
</evidence>
<feature type="domain" description="DEAD-box RNA helicase Q" evidence="12">
    <location>
        <begin position="88"/>
        <end position="116"/>
    </location>
</feature>
<dbReference type="Pfam" id="PF00270">
    <property type="entry name" value="DEAD"/>
    <property type="match status" value="1"/>
</dbReference>
<dbReference type="Pfam" id="PF00271">
    <property type="entry name" value="Helicase_C"/>
    <property type="match status" value="1"/>
</dbReference>
<dbReference type="PROSITE" id="PS51192">
    <property type="entry name" value="HELICASE_ATP_BIND_1"/>
    <property type="match status" value="1"/>
</dbReference>
<comment type="caution">
    <text evidence="13">The sequence shown here is derived from an EMBL/GenBank/DDBJ whole genome shotgun (WGS) entry which is preliminary data.</text>
</comment>
<keyword evidence="6 7" id="KW-0694">RNA-binding</keyword>
<dbReference type="InterPro" id="IPR044742">
    <property type="entry name" value="DEAD/DEAH_RhlB"/>
</dbReference>
<sequence>MLKKFLQPKEADRSAEPATQDRSQDDNRRSRAADAGDGRQDGRRKRRKRKPASGGRAKQNRPEQVVKAATESDWVPAQFEVYPEPGKTRFHDLNLPDVVMHAIADLGFQYCSPIQAQTLPHSLQGADITGKAQTGTGKTAAFLVSIITDLVDYPLEGGQAKGTPRALILAPTRELVLQIAKDAHSLSTYTGLNILTVVGGMDFERQKEQLLNEKIDILVATPGRLIDFIGRGMVNLREVEVLVLDEADRMLSMGFIPDVRRIIRQTPRKGERQTLLFSATFSQDILALAAQWTENPVYIEIESERVTTDSVDQQAYLVGERDKYKVVRNLIQQRQLSRVMVFANRRDQTRRLFERLQKDGLKVAMLSGEVVQKKRIATLEAFRSGQIEVLVATDVAGRGIHVEDVSHVINYNLPEDLEDYVHRIGRTGRAGKTGTSISLIGEDDAFLLPELEAMIGQKLSCEHPSEELLNG</sequence>
<dbReference type="GO" id="GO:0003724">
    <property type="term" value="F:RNA helicase activity"/>
    <property type="evidence" value="ECO:0007669"/>
    <property type="project" value="UniProtKB-EC"/>
</dbReference>
<dbReference type="EMBL" id="JBHLZN010000001">
    <property type="protein sequence ID" value="MFB9885656.1"/>
    <property type="molecule type" value="Genomic_DNA"/>
</dbReference>
<dbReference type="PROSITE" id="PS51195">
    <property type="entry name" value="Q_MOTIF"/>
    <property type="match status" value="1"/>
</dbReference>
<organism evidence="13 14">
    <name type="scientific">Balneatrix alpica</name>
    <dbReference type="NCBI Taxonomy" id="75684"/>
    <lineage>
        <taxon>Bacteria</taxon>
        <taxon>Pseudomonadati</taxon>
        <taxon>Pseudomonadota</taxon>
        <taxon>Gammaproteobacteria</taxon>
        <taxon>Oceanospirillales</taxon>
        <taxon>Balneatrichaceae</taxon>
        <taxon>Balneatrix</taxon>
    </lineage>
</organism>
<evidence type="ECO:0000256" key="4">
    <source>
        <dbReference type="ARBA" id="ARBA00022806"/>
    </source>
</evidence>
<dbReference type="PANTHER" id="PTHR47959">
    <property type="entry name" value="ATP-DEPENDENT RNA HELICASE RHLE-RELATED"/>
    <property type="match status" value="1"/>
</dbReference>
<comment type="subcellular location">
    <subcellularLocation>
        <location evidence="7">Cytoplasm</location>
    </subcellularLocation>
</comment>
<feature type="compositionally biased region" description="Basic and acidic residues" evidence="9">
    <location>
        <begin position="22"/>
        <end position="41"/>
    </location>
</feature>
<dbReference type="InterPro" id="IPR027417">
    <property type="entry name" value="P-loop_NTPase"/>
</dbReference>
<comment type="function">
    <text evidence="7">DEAD-box RNA helicase involved in RNA degradation. Has RNA-dependent ATPase activity and unwinds double-stranded RNA.</text>
</comment>
<dbReference type="NCBIfam" id="NF002340">
    <property type="entry name" value="PRK01297.1"/>
    <property type="match status" value="1"/>
</dbReference>
<dbReference type="SMART" id="SM00490">
    <property type="entry name" value="HELICc"/>
    <property type="match status" value="1"/>
</dbReference>
<comment type="catalytic activity">
    <reaction evidence="7">
        <text>ATP + H2O = ADP + phosphate + H(+)</text>
        <dbReference type="Rhea" id="RHEA:13065"/>
        <dbReference type="ChEBI" id="CHEBI:15377"/>
        <dbReference type="ChEBI" id="CHEBI:15378"/>
        <dbReference type="ChEBI" id="CHEBI:30616"/>
        <dbReference type="ChEBI" id="CHEBI:43474"/>
        <dbReference type="ChEBI" id="CHEBI:456216"/>
        <dbReference type="EC" id="3.6.4.13"/>
    </reaction>
</comment>
<dbReference type="SUPFAM" id="SSF52540">
    <property type="entry name" value="P-loop containing nucleoside triphosphate hydrolases"/>
    <property type="match status" value="1"/>
</dbReference>
<dbReference type="InterPro" id="IPR000629">
    <property type="entry name" value="RNA-helicase_DEAD-box_CS"/>
</dbReference>
<evidence type="ECO:0000256" key="1">
    <source>
        <dbReference type="ARBA" id="ARBA00022490"/>
    </source>
</evidence>
<evidence type="ECO:0000259" key="12">
    <source>
        <dbReference type="PROSITE" id="PS51195"/>
    </source>
</evidence>
<dbReference type="PROSITE" id="PS00039">
    <property type="entry name" value="DEAD_ATP_HELICASE"/>
    <property type="match status" value="1"/>
</dbReference>
<evidence type="ECO:0000256" key="9">
    <source>
        <dbReference type="SAM" id="MobiDB-lite"/>
    </source>
</evidence>
<dbReference type="Proteomes" id="UP001589628">
    <property type="component" value="Unassembled WGS sequence"/>
</dbReference>
<dbReference type="EC" id="3.6.4.13" evidence="7"/>
<name>A0ABV5Z8Q1_9GAMM</name>
<keyword evidence="5 7" id="KW-0067">ATP-binding</keyword>
<comment type="subunit">
    <text evidence="7">Component of the RNA degradosome, which is a multiprotein complex involved in RNA processing and mRNA degradation.</text>
</comment>
<evidence type="ECO:0000259" key="11">
    <source>
        <dbReference type="PROSITE" id="PS51194"/>
    </source>
</evidence>
<keyword evidence="4 7" id="KW-0347">Helicase</keyword>
<evidence type="ECO:0000256" key="8">
    <source>
        <dbReference type="PROSITE-ProRule" id="PRU00552"/>
    </source>
</evidence>
<evidence type="ECO:0000313" key="13">
    <source>
        <dbReference type="EMBL" id="MFB9885656.1"/>
    </source>
</evidence>
<dbReference type="InterPro" id="IPR014014">
    <property type="entry name" value="RNA_helicase_DEAD_Q_motif"/>
</dbReference>
<feature type="short sequence motif" description="Q motif" evidence="8">
    <location>
        <begin position="88"/>
        <end position="116"/>
    </location>
</feature>
<evidence type="ECO:0000256" key="7">
    <source>
        <dbReference type="HAMAP-Rule" id="MF_00661"/>
    </source>
</evidence>
<proteinExistence type="inferred from homology"/>
<accession>A0ABV5Z8Q1</accession>
<evidence type="ECO:0000313" key="14">
    <source>
        <dbReference type="Proteomes" id="UP001589628"/>
    </source>
</evidence>
<dbReference type="InterPro" id="IPR011545">
    <property type="entry name" value="DEAD/DEAH_box_helicase_dom"/>
</dbReference>
<dbReference type="HAMAP" id="MF_00661">
    <property type="entry name" value="DEAD_helicase_RhlB"/>
    <property type="match status" value="1"/>
</dbReference>
<dbReference type="RefSeq" id="WP_027313737.1">
    <property type="nucleotide sequence ID" value="NZ_JBHLZN010000001.1"/>
</dbReference>
<dbReference type="InterPro" id="IPR001650">
    <property type="entry name" value="Helicase_C-like"/>
</dbReference>
<reference evidence="13 14" key="1">
    <citation type="submission" date="2024-09" db="EMBL/GenBank/DDBJ databases">
        <authorList>
            <person name="Sun Q."/>
            <person name="Mori K."/>
        </authorList>
    </citation>
    <scope>NUCLEOTIDE SEQUENCE [LARGE SCALE GENOMIC DNA]</scope>
    <source>
        <strain evidence="13 14">ATCC 51285</strain>
    </source>
</reference>
<dbReference type="PROSITE" id="PS51194">
    <property type="entry name" value="HELICASE_CTER"/>
    <property type="match status" value="1"/>
</dbReference>
<evidence type="ECO:0000256" key="5">
    <source>
        <dbReference type="ARBA" id="ARBA00022840"/>
    </source>
</evidence>
<dbReference type="InterPro" id="IPR050079">
    <property type="entry name" value="DEAD_box_RNA_helicase"/>
</dbReference>
<feature type="domain" description="Helicase ATP-binding" evidence="10">
    <location>
        <begin position="119"/>
        <end position="299"/>
    </location>
</feature>
<dbReference type="PANTHER" id="PTHR47959:SF10">
    <property type="entry name" value="ATP-DEPENDENT RNA HELICASE RHLB"/>
    <property type="match status" value="1"/>
</dbReference>
<protein>
    <recommendedName>
        <fullName evidence="7">ATP-dependent RNA helicase RhlB</fullName>
        <ecNumber evidence="7">3.6.4.13</ecNumber>
    </recommendedName>
</protein>
<dbReference type="InterPro" id="IPR014001">
    <property type="entry name" value="Helicase_ATP-bd"/>
</dbReference>
<feature type="domain" description="Helicase C-terminal" evidence="11">
    <location>
        <begin position="310"/>
        <end position="470"/>
    </location>
</feature>
<keyword evidence="3 7" id="KW-0378">Hydrolase</keyword>
<dbReference type="InterPro" id="IPR023554">
    <property type="entry name" value="RNA_helicase_ATP-dep_RhlB"/>
</dbReference>
<keyword evidence="2 7" id="KW-0547">Nucleotide-binding</keyword>
<dbReference type="SMART" id="SM00487">
    <property type="entry name" value="DEXDc"/>
    <property type="match status" value="1"/>
</dbReference>
<dbReference type="CDD" id="cd00268">
    <property type="entry name" value="DEADc"/>
    <property type="match status" value="1"/>
</dbReference>
<dbReference type="CDD" id="cd18787">
    <property type="entry name" value="SF2_C_DEAD"/>
    <property type="match status" value="1"/>
</dbReference>
<comment type="similarity">
    <text evidence="7">Belongs to the DEAD box helicase family. RhlB subfamily.</text>
</comment>